<dbReference type="Proteomes" id="UP001597199">
    <property type="component" value="Unassembled WGS sequence"/>
</dbReference>
<dbReference type="InterPro" id="IPR011663">
    <property type="entry name" value="UTRA"/>
</dbReference>
<dbReference type="PRINTS" id="PR00035">
    <property type="entry name" value="HTHGNTR"/>
</dbReference>
<keyword evidence="3" id="KW-0804">Transcription</keyword>
<evidence type="ECO:0000259" key="4">
    <source>
        <dbReference type="PROSITE" id="PS50949"/>
    </source>
</evidence>
<dbReference type="InterPro" id="IPR028978">
    <property type="entry name" value="Chorismate_lyase_/UTRA_dom_sf"/>
</dbReference>
<reference evidence="6" key="1">
    <citation type="journal article" date="2019" name="Int. J. Syst. Evol. Microbiol.">
        <title>The Global Catalogue of Microorganisms (GCM) 10K type strain sequencing project: providing services to taxonomists for standard genome sequencing and annotation.</title>
        <authorList>
            <consortium name="The Broad Institute Genomics Platform"/>
            <consortium name="The Broad Institute Genome Sequencing Center for Infectious Disease"/>
            <person name="Wu L."/>
            <person name="Ma J."/>
        </authorList>
    </citation>
    <scope>NUCLEOTIDE SEQUENCE [LARGE SCALE GENOMIC DNA]</scope>
    <source>
        <strain evidence="6">CCM 9110</strain>
    </source>
</reference>
<sequence>MYHQIAEELLQSIQAGEYQSKLPTEQELMKRFNVSRNTIRRAIDVVYQHGLLRRIQGSGYYVNNVQLQSTMTINLSIGAGKSLAKRGPLKSKIVTFDRVLAREIPLAQKMKINDDTELWRIIRLRYFNGMLYCLEEAYYLRDVVPFISTDVLDDSLFDFVKETYDIDPDSSDDFLSMTTLGPDKADLMNLKPGTSLLTLAQINYMRNNVIFNFSQTVYCYPGLDFYFHSAHLSSN</sequence>
<dbReference type="RefSeq" id="WP_125579326.1">
    <property type="nucleotide sequence ID" value="NZ_BOLV01000005.1"/>
</dbReference>
<proteinExistence type="predicted"/>
<dbReference type="PROSITE" id="PS50949">
    <property type="entry name" value="HTH_GNTR"/>
    <property type="match status" value="1"/>
</dbReference>
<keyword evidence="1" id="KW-0805">Transcription regulation</keyword>
<dbReference type="CDD" id="cd07377">
    <property type="entry name" value="WHTH_GntR"/>
    <property type="match status" value="1"/>
</dbReference>
<dbReference type="SUPFAM" id="SSF64288">
    <property type="entry name" value="Chorismate lyase-like"/>
    <property type="match status" value="1"/>
</dbReference>
<evidence type="ECO:0000256" key="2">
    <source>
        <dbReference type="ARBA" id="ARBA00023125"/>
    </source>
</evidence>
<gene>
    <name evidence="5" type="ORF">ACFQ41_06290</name>
</gene>
<dbReference type="EMBL" id="JBHTOA010000025">
    <property type="protein sequence ID" value="MFD1398913.1"/>
    <property type="molecule type" value="Genomic_DNA"/>
</dbReference>
<accession>A0ABW4BFS9</accession>
<keyword evidence="6" id="KW-1185">Reference proteome</keyword>
<dbReference type="PANTHER" id="PTHR44846">
    <property type="entry name" value="MANNOSYL-D-GLYCERATE TRANSPORT/METABOLISM SYSTEM REPRESSOR MNGR-RELATED"/>
    <property type="match status" value="1"/>
</dbReference>
<feature type="domain" description="HTH gntR-type" evidence="4">
    <location>
        <begin position="1"/>
        <end position="65"/>
    </location>
</feature>
<organism evidence="5 6">
    <name type="scientific">Lacticaseibacillus suilingensis</name>
    <dbReference type="NCBI Taxonomy" id="2799577"/>
    <lineage>
        <taxon>Bacteria</taxon>
        <taxon>Bacillati</taxon>
        <taxon>Bacillota</taxon>
        <taxon>Bacilli</taxon>
        <taxon>Lactobacillales</taxon>
        <taxon>Lactobacillaceae</taxon>
        <taxon>Lacticaseibacillus</taxon>
    </lineage>
</organism>
<evidence type="ECO:0000256" key="1">
    <source>
        <dbReference type="ARBA" id="ARBA00023015"/>
    </source>
</evidence>
<comment type="caution">
    <text evidence="5">The sequence shown here is derived from an EMBL/GenBank/DDBJ whole genome shotgun (WGS) entry which is preliminary data.</text>
</comment>
<dbReference type="SUPFAM" id="SSF46785">
    <property type="entry name" value="Winged helix' DNA-binding domain"/>
    <property type="match status" value="1"/>
</dbReference>
<dbReference type="Pfam" id="PF07702">
    <property type="entry name" value="UTRA"/>
    <property type="match status" value="1"/>
</dbReference>
<protein>
    <submittedName>
        <fullName evidence="5">GntR family transcriptional regulator</fullName>
    </submittedName>
</protein>
<dbReference type="InterPro" id="IPR036388">
    <property type="entry name" value="WH-like_DNA-bd_sf"/>
</dbReference>
<dbReference type="PANTHER" id="PTHR44846:SF4">
    <property type="entry name" value="HTH GNTR-TYPE DOMAIN-CONTAINING PROTEIN"/>
    <property type="match status" value="1"/>
</dbReference>
<dbReference type="Gene3D" id="3.40.1410.10">
    <property type="entry name" value="Chorismate lyase-like"/>
    <property type="match status" value="1"/>
</dbReference>
<dbReference type="SMART" id="SM00866">
    <property type="entry name" value="UTRA"/>
    <property type="match status" value="1"/>
</dbReference>
<dbReference type="InterPro" id="IPR050679">
    <property type="entry name" value="Bact_HTH_transcr_reg"/>
</dbReference>
<dbReference type="Gene3D" id="1.10.10.10">
    <property type="entry name" value="Winged helix-like DNA-binding domain superfamily/Winged helix DNA-binding domain"/>
    <property type="match status" value="1"/>
</dbReference>
<name>A0ABW4BFS9_9LACO</name>
<evidence type="ECO:0000313" key="6">
    <source>
        <dbReference type="Proteomes" id="UP001597199"/>
    </source>
</evidence>
<dbReference type="SMART" id="SM00345">
    <property type="entry name" value="HTH_GNTR"/>
    <property type="match status" value="1"/>
</dbReference>
<keyword evidence="2" id="KW-0238">DNA-binding</keyword>
<dbReference type="InterPro" id="IPR000524">
    <property type="entry name" value="Tscrpt_reg_HTH_GntR"/>
</dbReference>
<dbReference type="InterPro" id="IPR036390">
    <property type="entry name" value="WH_DNA-bd_sf"/>
</dbReference>
<evidence type="ECO:0000313" key="5">
    <source>
        <dbReference type="EMBL" id="MFD1398913.1"/>
    </source>
</evidence>
<evidence type="ECO:0000256" key="3">
    <source>
        <dbReference type="ARBA" id="ARBA00023163"/>
    </source>
</evidence>
<dbReference type="Pfam" id="PF00392">
    <property type="entry name" value="GntR"/>
    <property type="match status" value="1"/>
</dbReference>